<dbReference type="PROSITE" id="PS51450">
    <property type="entry name" value="LRR"/>
    <property type="match status" value="7"/>
</dbReference>
<dbReference type="SMART" id="SM00365">
    <property type="entry name" value="LRR_SD22"/>
    <property type="match status" value="7"/>
</dbReference>
<dbReference type="GO" id="GO:0009966">
    <property type="term" value="P:regulation of signal transduction"/>
    <property type="evidence" value="ECO:0007669"/>
    <property type="project" value="UniProtKB-ARBA"/>
</dbReference>
<dbReference type="Pfam" id="PF00560">
    <property type="entry name" value="LRR_1"/>
    <property type="match status" value="1"/>
</dbReference>
<dbReference type="PROSITE" id="PS50209">
    <property type="entry name" value="CARD"/>
    <property type="match status" value="1"/>
</dbReference>
<dbReference type="Pfam" id="PF13516">
    <property type="entry name" value="LRR_6"/>
    <property type="match status" value="1"/>
</dbReference>
<name>A0A1S3GZG3_LINAN</name>
<protein>
    <submittedName>
        <fullName evidence="8">Malignant fibrous histiocytoma-amplified sequence 1 homolog</fullName>
    </submittedName>
</protein>
<evidence type="ECO:0000259" key="6">
    <source>
        <dbReference type="PROSITE" id="PS51424"/>
    </source>
</evidence>
<dbReference type="PRINTS" id="PR00019">
    <property type="entry name" value="LEURICHRPT"/>
</dbReference>
<dbReference type="Pfam" id="PF25497">
    <property type="entry name" value="COR-B"/>
    <property type="match status" value="1"/>
</dbReference>
<dbReference type="SMART" id="SM00364">
    <property type="entry name" value="LRR_BAC"/>
    <property type="match status" value="12"/>
</dbReference>
<keyword evidence="2" id="KW-0677">Repeat</keyword>
<dbReference type="InterPro" id="IPR057263">
    <property type="entry name" value="COR-B"/>
</dbReference>
<evidence type="ECO:0000256" key="3">
    <source>
        <dbReference type="ARBA" id="ARBA00022741"/>
    </source>
</evidence>
<organism evidence="7 8">
    <name type="scientific">Lingula anatina</name>
    <name type="common">Brachiopod</name>
    <name type="synonym">Lingula unguis</name>
    <dbReference type="NCBI Taxonomy" id="7574"/>
    <lineage>
        <taxon>Eukaryota</taxon>
        <taxon>Metazoa</taxon>
        <taxon>Spiralia</taxon>
        <taxon>Lophotrochozoa</taxon>
        <taxon>Brachiopoda</taxon>
        <taxon>Linguliformea</taxon>
        <taxon>Lingulata</taxon>
        <taxon>Lingulida</taxon>
        <taxon>Linguloidea</taxon>
        <taxon>Lingulidae</taxon>
        <taxon>Lingula</taxon>
    </lineage>
</organism>
<feature type="domain" description="Roc" evidence="6">
    <location>
        <begin position="462"/>
        <end position="690"/>
    </location>
</feature>
<dbReference type="Pfam" id="PF08477">
    <property type="entry name" value="Roc"/>
    <property type="match status" value="1"/>
</dbReference>
<dbReference type="OrthoDB" id="676979at2759"/>
<dbReference type="Proteomes" id="UP000085678">
    <property type="component" value="Unplaced"/>
</dbReference>
<dbReference type="KEGG" id="lak:106150718"/>
<keyword evidence="1" id="KW-0433">Leucine-rich repeat</keyword>
<dbReference type="Gene3D" id="1.10.533.10">
    <property type="entry name" value="Death Domain, Fas"/>
    <property type="match status" value="1"/>
</dbReference>
<dbReference type="InterPro" id="IPR011029">
    <property type="entry name" value="DEATH-like_dom_sf"/>
</dbReference>
<evidence type="ECO:0000256" key="2">
    <source>
        <dbReference type="ARBA" id="ARBA00022737"/>
    </source>
</evidence>
<dbReference type="InterPro" id="IPR001315">
    <property type="entry name" value="CARD"/>
</dbReference>
<dbReference type="PANTHER" id="PTHR48004:SF59">
    <property type="entry name" value="LEUCINE-RICH REPEAT-CONTAINING N-TERMINAL PLANT-TYPE DOMAIN-CONTAINING PROTEIN"/>
    <property type="match status" value="1"/>
</dbReference>
<dbReference type="InterPro" id="IPR052941">
    <property type="entry name" value="StomDev_PlantInt_Reg"/>
</dbReference>
<dbReference type="Pfam" id="PF13855">
    <property type="entry name" value="LRR_8"/>
    <property type="match status" value="4"/>
</dbReference>
<evidence type="ECO:0000313" key="8">
    <source>
        <dbReference type="RefSeq" id="XP_013379138.1"/>
    </source>
</evidence>
<dbReference type="SMART" id="SM00369">
    <property type="entry name" value="LRR_TYP"/>
    <property type="match status" value="11"/>
</dbReference>
<accession>A0A1S3GZG3</accession>
<evidence type="ECO:0000313" key="7">
    <source>
        <dbReference type="Proteomes" id="UP000085678"/>
    </source>
</evidence>
<dbReference type="SUPFAM" id="SSF52058">
    <property type="entry name" value="L domain-like"/>
    <property type="match status" value="2"/>
</dbReference>
<dbReference type="InterPro" id="IPR027417">
    <property type="entry name" value="P-loop_NTPase"/>
</dbReference>
<dbReference type="PANTHER" id="PTHR48004">
    <property type="entry name" value="OS01G0149700 PROTEIN"/>
    <property type="match status" value="1"/>
</dbReference>
<evidence type="ECO:0000256" key="1">
    <source>
        <dbReference type="ARBA" id="ARBA00022614"/>
    </source>
</evidence>
<dbReference type="AlphaFoldDB" id="A0A1S3GZG3"/>
<dbReference type="InterPro" id="IPR001611">
    <property type="entry name" value="Leu-rich_rpt"/>
</dbReference>
<feature type="domain" description="CARD" evidence="5">
    <location>
        <begin position="1051"/>
        <end position="1158"/>
    </location>
</feature>
<reference evidence="8" key="1">
    <citation type="submission" date="2025-08" db="UniProtKB">
        <authorList>
            <consortium name="RefSeq"/>
        </authorList>
    </citation>
    <scope>IDENTIFICATION</scope>
    <source>
        <tissue evidence="8">Gonads</tissue>
    </source>
</reference>
<dbReference type="SUPFAM" id="SSF47986">
    <property type="entry name" value="DEATH domain"/>
    <property type="match status" value="1"/>
</dbReference>
<dbReference type="CDD" id="cd01671">
    <property type="entry name" value="CARD"/>
    <property type="match status" value="1"/>
</dbReference>
<dbReference type="Gene3D" id="3.80.10.10">
    <property type="entry name" value="Ribonuclease Inhibitor"/>
    <property type="match status" value="2"/>
</dbReference>
<keyword evidence="3" id="KW-0547">Nucleotide-binding</keyword>
<dbReference type="Gene3D" id="3.40.50.300">
    <property type="entry name" value="P-loop containing nucleotide triphosphate hydrolases"/>
    <property type="match status" value="1"/>
</dbReference>
<dbReference type="PROSITE" id="PS51424">
    <property type="entry name" value="ROC"/>
    <property type="match status" value="1"/>
</dbReference>
<dbReference type="FunFam" id="3.80.10.10:FF:001164">
    <property type="entry name" value="GH01279p"/>
    <property type="match status" value="1"/>
</dbReference>
<dbReference type="GeneID" id="106150718"/>
<dbReference type="SUPFAM" id="SSF52540">
    <property type="entry name" value="P-loop containing nucleoside triphosphate hydrolases"/>
    <property type="match status" value="1"/>
</dbReference>
<feature type="region of interest" description="Disordered" evidence="4">
    <location>
        <begin position="1094"/>
        <end position="1115"/>
    </location>
</feature>
<proteinExistence type="predicted"/>
<evidence type="ECO:0000256" key="4">
    <source>
        <dbReference type="SAM" id="MobiDB-lite"/>
    </source>
</evidence>
<dbReference type="InterPro" id="IPR032675">
    <property type="entry name" value="LRR_dom_sf"/>
</dbReference>
<dbReference type="GO" id="GO:0042981">
    <property type="term" value="P:regulation of apoptotic process"/>
    <property type="evidence" value="ECO:0007669"/>
    <property type="project" value="InterPro"/>
</dbReference>
<gene>
    <name evidence="8" type="primary">LOC106150718</name>
</gene>
<dbReference type="InParanoid" id="A0A1S3GZG3"/>
<dbReference type="InterPro" id="IPR003591">
    <property type="entry name" value="Leu-rich_rpt_typical-subtyp"/>
</dbReference>
<evidence type="ECO:0000259" key="5">
    <source>
        <dbReference type="PROSITE" id="PS50209"/>
    </source>
</evidence>
<dbReference type="GO" id="GO:0000166">
    <property type="term" value="F:nucleotide binding"/>
    <property type="evidence" value="ECO:0007669"/>
    <property type="project" value="UniProtKB-KW"/>
</dbReference>
<dbReference type="InterPro" id="IPR020859">
    <property type="entry name" value="ROC"/>
</dbReference>
<dbReference type="RefSeq" id="XP_013379138.1">
    <property type="nucleotide sequence ID" value="XM_013523684.1"/>
</dbReference>
<dbReference type="Pfam" id="PF00619">
    <property type="entry name" value="CARD"/>
    <property type="match status" value="1"/>
</dbReference>
<keyword evidence="7" id="KW-1185">Reference proteome</keyword>
<dbReference type="STRING" id="7574.A0A1S3GZG3"/>
<sequence>MSEEVIGGVEVLESLLDLERRPADDKTPIPDMVTKCTVLELKCKNIKHIPNTIDRCINVKKINLTGNMLSSIPGSLYKLKNLTHLYLGGNQLTELQASMCALSHIEDLNLHNDEQSSLPPDIGKLSALKSLNLGWNQLTEIPASVCALPHIENLDLQHNKLSTLPPDIGKLTTLKNLDLGDNWLTKLPDSVCALPRIGNLVLRSNKLFSLPADIGKLTTLKNLDLGDNRLTELPASVCALPHIENLVLWGNNVSRLPADIGKLTTLKSLDLSNNQLTVLPASVCALPHIENLDLQFNKLSSLPADIGKLTTLKSLDLSSNQLTKLPASVRALPHIENLDLNFNKLSSLPADIGKLTTLTCLDLSYNQFTDLPASVCALPHIEKLNLKGNKLPSLPISVSKMVTLKYLDISSNNITHLPHQLASLTLYVLNVDDNLIQQPPMSVCEAGQEAIFRYLIELRESEAVESCRLQLNLLGETGSGKTSLARSLRRGIPVLTDVADRTRVVEQSLWEIEGNISFNINDFGGHEVYRVGHRIFISQNSIVLVTFDLSTYDPRSSSYFRQHIGVWIDMVQSHNPGVTIALVGTHLDKTDEVTSKAVCASVQEVIESERIKRQDWFTEQARELQVRIHALQKDKNEVLTLAYKRKIEALNKRRGQNQSRIYPHIFMVSSKTQAGFGDLKDYLSAQAKERSVTLPKTWHEAAKTIYAKKESKTENTLCWDNVKQDVVYANNTAKYIWSKIRGRTDNNVNAILSFLSSRGDVIWYPNNPILSNIIFHRQEVLADLLKAILSHDKDEFLNQVIVSEPMAEKIKEDFIMRGVLSVQVMEDLWKPFGLTARESSAMVELMQRLELCFKVNEGEDGATFHFPWLLELSRPPIIDTKWPQSVPQDTTQLTLNVYFPYRCPDGLYEKLSVRLHSTLGLYQPMRRDWKDGVFVDKASHCMQMSRSQTDRNWVITIAVRGQYLPDLWKILLQNHDNLMDILEEDWPGLPCDKYLVCPHCTSLDVETPTLFPGEVIDQPPAETVDRVPCWKTKEMIPADLIYPNMPGLTAMKPHQKRALKQHMELLVSNITTPCLSYLLDKLMQEDIITDREKQYVRSKPSTGDTDKAEGAAAASVVSPEQTRTLLNILLTKEERAFQCLCRCLEKIAQGFLAKKLKR</sequence>